<reference evidence="1 2" key="1">
    <citation type="journal article" date="2018" name="Sci. Rep.">
        <title>Genomic signatures of local adaptation to the degree of environmental predictability in rotifers.</title>
        <authorList>
            <person name="Franch-Gras L."/>
            <person name="Hahn C."/>
            <person name="Garcia-Roger E.M."/>
            <person name="Carmona M.J."/>
            <person name="Serra M."/>
            <person name="Gomez A."/>
        </authorList>
    </citation>
    <scope>NUCLEOTIDE SEQUENCE [LARGE SCALE GENOMIC DNA]</scope>
    <source>
        <strain evidence="1">HYR1</strain>
    </source>
</reference>
<proteinExistence type="predicted"/>
<organism evidence="1 2">
    <name type="scientific">Brachionus plicatilis</name>
    <name type="common">Marine rotifer</name>
    <name type="synonym">Brachionus muelleri</name>
    <dbReference type="NCBI Taxonomy" id="10195"/>
    <lineage>
        <taxon>Eukaryota</taxon>
        <taxon>Metazoa</taxon>
        <taxon>Spiralia</taxon>
        <taxon>Gnathifera</taxon>
        <taxon>Rotifera</taxon>
        <taxon>Eurotatoria</taxon>
        <taxon>Monogononta</taxon>
        <taxon>Pseudotrocha</taxon>
        <taxon>Ploima</taxon>
        <taxon>Brachionidae</taxon>
        <taxon>Brachionus</taxon>
    </lineage>
</organism>
<accession>A0A3M7RQM6</accession>
<dbReference type="EMBL" id="REGN01002842">
    <property type="protein sequence ID" value="RNA25883.1"/>
    <property type="molecule type" value="Genomic_DNA"/>
</dbReference>
<protein>
    <submittedName>
        <fullName evidence="1">Uncharacterized protein</fullName>
    </submittedName>
</protein>
<dbReference type="Proteomes" id="UP000276133">
    <property type="component" value="Unassembled WGS sequence"/>
</dbReference>
<evidence type="ECO:0000313" key="2">
    <source>
        <dbReference type="Proteomes" id="UP000276133"/>
    </source>
</evidence>
<comment type="caution">
    <text evidence="1">The sequence shown here is derived from an EMBL/GenBank/DDBJ whole genome shotgun (WGS) entry which is preliminary data.</text>
</comment>
<dbReference type="AlphaFoldDB" id="A0A3M7RQM6"/>
<name>A0A3M7RQM6_BRAPC</name>
<sequence>MNSKCATYLEKNLKLKPELETEVGEKLNRLNNKINEIKSRNGFKGNLKLEMAITNLEMFVDTIKKEYTPKKIHQIHKIGH</sequence>
<keyword evidence="2" id="KW-1185">Reference proteome</keyword>
<dbReference type="OrthoDB" id="10611398at2759"/>
<evidence type="ECO:0000313" key="1">
    <source>
        <dbReference type="EMBL" id="RNA25883.1"/>
    </source>
</evidence>
<gene>
    <name evidence="1" type="ORF">BpHYR1_035485</name>
</gene>